<feature type="coiled-coil region" evidence="4">
    <location>
        <begin position="411"/>
        <end position="438"/>
    </location>
</feature>
<comment type="subcellular location">
    <subcellularLocation>
        <location evidence="1">Nucleus</location>
    </subcellularLocation>
</comment>
<dbReference type="InterPro" id="IPR043452">
    <property type="entry name" value="BZIP46-like"/>
</dbReference>
<dbReference type="GO" id="GO:0003677">
    <property type="term" value="F:DNA binding"/>
    <property type="evidence" value="ECO:0007669"/>
    <property type="project" value="UniProtKB-KW"/>
</dbReference>
<evidence type="ECO:0000256" key="4">
    <source>
        <dbReference type="SAM" id="Coils"/>
    </source>
</evidence>
<keyword evidence="3" id="KW-0539">Nucleus</keyword>
<dbReference type="GO" id="GO:0005634">
    <property type="term" value="C:nucleus"/>
    <property type="evidence" value="ECO:0007669"/>
    <property type="project" value="UniProtKB-SubCell"/>
</dbReference>
<comment type="caution">
    <text evidence="7">The sequence shown here is derived from an EMBL/GenBank/DDBJ whole genome shotgun (WGS) entry which is preliminary data.</text>
</comment>
<evidence type="ECO:0000313" key="8">
    <source>
        <dbReference type="Proteomes" id="UP001372338"/>
    </source>
</evidence>
<dbReference type="Gene3D" id="1.20.5.170">
    <property type="match status" value="1"/>
</dbReference>
<keyword evidence="2" id="KW-0238">DNA-binding</keyword>
<dbReference type="CDD" id="cd14707">
    <property type="entry name" value="bZIP_plant_BZIP46"/>
    <property type="match status" value="1"/>
</dbReference>
<dbReference type="AlphaFoldDB" id="A0AAN9EP76"/>
<gene>
    <name evidence="7" type="ORF">RIF29_27517</name>
</gene>
<dbReference type="InterPro" id="IPR046347">
    <property type="entry name" value="bZIP_sf"/>
</dbReference>
<dbReference type="Pfam" id="PF00170">
    <property type="entry name" value="bZIP_1"/>
    <property type="match status" value="1"/>
</dbReference>
<evidence type="ECO:0000259" key="6">
    <source>
        <dbReference type="PROSITE" id="PS50217"/>
    </source>
</evidence>
<sequence>MVINSEAKGKAIAYDNVSQQFANASSTMNLQQPQQQTVVPMQDPAEPAFPPLSRQTSILSLTLDELQCKSGKSFGSMNMDEFINSILNTEEFAGDHPQPQPNQDEVGGGSSSKIVVTEQQPTNIIAPQQQQQQQQQQGTLYVPPPICNKTVDEVWAEIHQVQQPLQVGANDNNLVMNSGRLRREKALRDLTLEDFLVKAGVVQESPLRFKPSPSHQPATMPTTVQNQAGINFAGNVHQIGNNFASNVNQTGNFIASNVYQIGNNFASNVNQTGNSFASHVNQAGNFGSYVNQTGNSFASNVNMNMPFDGSYGMRPAMGVGYYAEQNVGNPHGIGSYPMLSQNNSSFVMRDANASRGAVTFQRLPESSGGSSSGRRRMTAVSLEQAMERRQRRMLKNRESAARSRLRKQVYTSELEAVLNALREENAILKQLLAEAESNRMEERRYPTQDQKRDEKMRAIRRTRSRGGAHGIATFSSSSRLPTFHGGASLLSLSLRGCWRLCHQGAEPEAVGV</sequence>
<evidence type="ECO:0000256" key="3">
    <source>
        <dbReference type="ARBA" id="ARBA00023242"/>
    </source>
</evidence>
<dbReference type="SUPFAM" id="SSF57959">
    <property type="entry name" value="Leucine zipper domain"/>
    <property type="match status" value="1"/>
</dbReference>
<dbReference type="Proteomes" id="UP001372338">
    <property type="component" value="Unassembled WGS sequence"/>
</dbReference>
<dbReference type="EMBL" id="JAYWIO010000005">
    <property type="protein sequence ID" value="KAK7261212.1"/>
    <property type="molecule type" value="Genomic_DNA"/>
</dbReference>
<protein>
    <recommendedName>
        <fullName evidence="6">BZIP domain-containing protein</fullName>
    </recommendedName>
</protein>
<dbReference type="SMART" id="SM00338">
    <property type="entry name" value="BRLZ"/>
    <property type="match status" value="1"/>
</dbReference>
<evidence type="ECO:0000256" key="2">
    <source>
        <dbReference type="ARBA" id="ARBA00023125"/>
    </source>
</evidence>
<dbReference type="GO" id="GO:0045893">
    <property type="term" value="P:positive regulation of DNA-templated transcription"/>
    <property type="evidence" value="ECO:0007669"/>
    <property type="project" value="InterPro"/>
</dbReference>
<dbReference type="PANTHER" id="PTHR22952">
    <property type="entry name" value="CAMP-RESPONSE ELEMENT BINDING PROTEIN-RELATED"/>
    <property type="match status" value="1"/>
</dbReference>
<dbReference type="PROSITE" id="PS50217">
    <property type="entry name" value="BZIP"/>
    <property type="match status" value="1"/>
</dbReference>
<dbReference type="GO" id="GO:0003700">
    <property type="term" value="F:DNA-binding transcription factor activity"/>
    <property type="evidence" value="ECO:0007669"/>
    <property type="project" value="InterPro"/>
</dbReference>
<proteinExistence type="predicted"/>
<evidence type="ECO:0000256" key="5">
    <source>
        <dbReference type="SAM" id="MobiDB-lite"/>
    </source>
</evidence>
<keyword evidence="8" id="KW-1185">Reference proteome</keyword>
<evidence type="ECO:0000313" key="7">
    <source>
        <dbReference type="EMBL" id="KAK7261212.1"/>
    </source>
</evidence>
<feature type="region of interest" description="Disordered" evidence="5">
    <location>
        <begin position="92"/>
        <end position="111"/>
    </location>
</feature>
<accession>A0AAN9EP76</accession>
<dbReference type="PANTHER" id="PTHR22952:SF395">
    <property type="entry name" value="ABSCISIC ACID-INSENSITIVE 5-LIKE PROTEIN 1"/>
    <property type="match status" value="1"/>
</dbReference>
<reference evidence="7 8" key="1">
    <citation type="submission" date="2024-01" db="EMBL/GenBank/DDBJ databases">
        <title>The genomes of 5 underutilized Papilionoideae crops provide insights into root nodulation and disease resistanc.</title>
        <authorList>
            <person name="Yuan L."/>
        </authorList>
    </citation>
    <scope>NUCLEOTIDE SEQUENCE [LARGE SCALE GENOMIC DNA]</scope>
    <source>
        <strain evidence="7">ZHUSHIDOU_FW_LH</strain>
        <tissue evidence="7">Leaf</tissue>
    </source>
</reference>
<dbReference type="PROSITE" id="PS00036">
    <property type="entry name" value="BZIP_BASIC"/>
    <property type="match status" value="1"/>
</dbReference>
<dbReference type="InterPro" id="IPR004827">
    <property type="entry name" value="bZIP"/>
</dbReference>
<name>A0AAN9EP76_CROPI</name>
<feature type="domain" description="BZIP" evidence="6">
    <location>
        <begin position="386"/>
        <end position="434"/>
    </location>
</feature>
<evidence type="ECO:0000256" key="1">
    <source>
        <dbReference type="ARBA" id="ARBA00004123"/>
    </source>
</evidence>
<organism evidence="7 8">
    <name type="scientific">Crotalaria pallida</name>
    <name type="common">Smooth rattlebox</name>
    <name type="synonym">Crotalaria striata</name>
    <dbReference type="NCBI Taxonomy" id="3830"/>
    <lineage>
        <taxon>Eukaryota</taxon>
        <taxon>Viridiplantae</taxon>
        <taxon>Streptophyta</taxon>
        <taxon>Embryophyta</taxon>
        <taxon>Tracheophyta</taxon>
        <taxon>Spermatophyta</taxon>
        <taxon>Magnoliopsida</taxon>
        <taxon>eudicotyledons</taxon>
        <taxon>Gunneridae</taxon>
        <taxon>Pentapetalae</taxon>
        <taxon>rosids</taxon>
        <taxon>fabids</taxon>
        <taxon>Fabales</taxon>
        <taxon>Fabaceae</taxon>
        <taxon>Papilionoideae</taxon>
        <taxon>50 kb inversion clade</taxon>
        <taxon>genistoids sensu lato</taxon>
        <taxon>core genistoids</taxon>
        <taxon>Crotalarieae</taxon>
        <taxon>Crotalaria</taxon>
    </lineage>
</organism>
<keyword evidence="4" id="KW-0175">Coiled coil</keyword>